<dbReference type="STRING" id="294746.A5DRD6"/>
<sequence length="354" mass="40523">MKFQRQLKHHSVVFRRHASVDYLLRTLPQKKSPNNIQNIPKVPSKPHSNLPPQDLTKLLITPKKLTINFWPSAYVQPSKVELAMSQGVFSRAQFKLEWTLAQYDDIPDVKYQRLKAESEATTSSSETHKRKSFGIEPHLLHPLPEILFLGHTNVGKSSLVNNLFGEGSGTLAYVSRQPGYTQTMNCYNVGKKFRLIDSPGYGMRGEEKQGQMVLEYLERRKVLRQVYVLIDAAQGMLPEDEEMLEHLIDSGISFDIVLTKVDQVIDRYVAQLPSKVKEAMKKEKTLAPKTRLDYANQIKATNRKIENYFTGLIEGVGLNELVTLPRIFFNNAYKSTYVKQCYGYKELRHAMTSV</sequence>
<reference evidence="7 8" key="1">
    <citation type="journal article" date="2009" name="Nature">
        <title>Evolution of pathogenicity and sexual reproduction in eight Candida genomes.</title>
        <authorList>
            <person name="Butler G."/>
            <person name="Rasmussen M.D."/>
            <person name="Lin M.F."/>
            <person name="Santos M.A."/>
            <person name="Sakthikumar S."/>
            <person name="Munro C.A."/>
            <person name="Rheinbay E."/>
            <person name="Grabherr M."/>
            <person name="Forche A."/>
            <person name="Reedy J.L."/>
            <person name="Agrafioti I."/>
            <person name="Arnaud M.B."/>
            <person name="Bates S."/>
            <person name="Brown A.J."/>
            <person name="Brunke S."/>
            <person name="Costanzo M.C."/>
            <person name="Fitzpatrick D.A."/>
            <person name="de Groot P.W."/>
            <person name="Harris D."/>
            <person name="Hoyer L.L."/>
            <person name="Hube B."/>
            <person name="Klis F.M."/>
            <person name="Kodira C."/>
            <person name="Lennard N."/>
            <person name="Logue M.E."/>
            <person name="Martin R."/>
            <person name="Neiman A.M."/>
            <person name="Nikolaou E."/>
            <person name="Quail M.A."/>
            <person name="Quinn J."/>
            <person name="Santos M.C."/>
            <person name="Schmitzberger F.F."/>
            <person name="Sherlock G."/>
            <person name="Shah P."/>
            <person name="Silverstein K.A."/>
            <person name="Skrzypek M.S."/>
            <person name="Soll D."/>
            <person name="Staggs R."/>
            <person name="Stansfield I."/>
            <person name="Stumpf M.P."/>
            <person name="Sudbery P.E."/>
            <person name="Srikantha T."/>
            <person name="Zeng Q."/>
            <person name="Berman J."/>
            <person name="Berriman M."/>
            <person name="Heitman J."/>
            <person name="Gow N.A."/>
            <person name="Lorenz M.C."/>
            <person name="Birren B.W."/>
            <person name="Kellis M."/>
            <person name="Cuomo C.A."/>
        </authorList>
    </citation>
    <scope>NUCLEOTIDE SEQUENCE [LARGE SCALE GENOMIC DNA]</scope>
    <source>
        <strain evidence="8">ATCC 6260 / CBS 566 / DSM 6381 / JCM 1539 / NBRC 10279 / NRRL Y-324</strain>
    </source>
</reference>
<dbReference type="PANTHER" id="PTHR46498:SF1">
    <property type="entry name" value="GTP-BINDING PROTEIN 8"/>
    <property type="match status" value="1"/>
</dbReference>
<dbReference type="GO" id="GO:0046872">
    <property type="term" value="F:metal ion binding"/>
    <property type="evidence" value="ECO:0007669"/>
    <property type="project" value="UniProtKB-KW"/>
</dbReference>
<dbReference type="InterPro" id="IPR052279">
    <property type="entry name" value="EngB_GTPase"/>
</dbReference>
<dbReference type="PROSITE" id="PS51706">
    <property type="entry name" value="G_ENGB"/>
    <property type="match status" value="1"/>
</dbReference>
<evidence type="ECO:0000256" key="3">
    <source>
        <dbReference type="ARBA" id="ARBA00022842"/>
    </source>
</evidence>
<dbReference type="FunCoup" id="A5DRD6">
    <property type="interactions" value="252"/>
</dbReference>
<organism evidence="7 8">
    <name type="scientific">Meyerozyma guilliermondii (strain ATCC 6260 / CBS 566 / DSM 6381 / JCM 1539 / NBRC 10279 / NRRL Y-324)</name>
    <name type="common">Yeast</name>
    <name type="synonym">Candida guilliermondii</name>
    <dbReference type="NCBI Taxonomy" id="294746"/>
    <lineage>
        <taxon>Eukaryota</taxon>
        <taxon>Fungi</taxon>
        <taxon>Dikarya</taxon>
        <taxon>Ascomycota</taxon>
        <taxon>Saccharomycotina</taxon>
        <taxon>Pichiomycetes</taxon>
        <taxon>Debaryomycetaceae</taxon>
        <taxon>Meyerozyma</taxon>
    </lineage>
</organism>
<dbReference type="OMA" id="FTKTINC"/>
<keyword evidence="4" id="KW-0342">GTP-binding</keyword>
<name>A5DRD6_PICGU</name>
<dbReference type="EMBL" id="CH408162">
    <property type="protein sequence ID" value="EDK41739.2"/>
    <property type="molecule type" value="Genomic_DNA"/>
</dbReference>
<evidence type="ECO:0000313" key="7">
    <source>
        <dbReference type="EMBL" id="EDK41739.2"/>
    </source>
</evidence>
<evidence type="ECO:0000256" key="1">
    <source>
        <dbReference type="ARBA" id="ARBA00022723"/>
    </source>
</evidence>
<dbReference type="PANTHER" id="PTHR46498">
    <property type="entry name" value="GTP-BINDING PROTEIN 8"/>
    <property type="match status" value="1"/>
</dbReference>
<dbReference type="VEuPathDB" id="FungiDB:PGUG_05837"/>
<dbReference type="InParanoid" id="A5DRD6"/>
<dbReference type="InterPro" id="IPR027417">
    <property type="entry name" value="P-loop_NTPase"/>
</dbReference>
<dbReference type="AlphaFoldDB" id="A5DRD6"/>
<dbReference type="Proteomes" id="UP000001997">
    <property type="component" value="Unassembled WGS sequence"/>
</dbReference>
<dbReference type="SUPFAM" id="SSF52540">
    <property type="entry name" value="P-loop containing nucleoside triphosphate hydrolases"/>
    <property type="match status" value="1"/>
</dbReference>
<keyword evidence="2" id="KW-0547">Nucleotide-binding</keyword>
<dbReference type="CDD" id="cd01876">
    <property type="entry name" value="YihA_EngB"/>
    <property type="match status" value="1"/>
</dbReference>
<evidence type="ECO:0000313" key="8">
    <source>
        <dbReference type="Proteomes" id="UP000001997"/>
    </source>
</evidence>
<gene>
    <name evidence="7" type="ORF">PGUG_05837</name>
</gene>
<dbReference type="Pfam" id="PF01926">
    <property type="entry name" value="MMR_HSR1"/>
    <property type="match status" value="1"/>
</dbReference>
<evidence type="ECO:0000256" key="5">
    <source>
        <dbReference type="SAM" id="MobiDB-lite"/>
    </source>
</evidence>
<protein>
    <recommendedName>
        <fullName evidence="6">EngB-type G domain-containing protein</fullName>
    </recommendedName>
</protein>
<evidence type="ECO:0000259" key="6">
    <source>
        <dbReference type="PROSITE" id="PS51706"/>
    </source>
</evidence>
<dbReference type="GeneID" id="5123825"/>
<dbReference type="InterPro" id="IPR006073">
    <property type="entry name" value="GTP-bd"/>
</dbReference>
<dbReference type="eggNOG" id="KOG2486">
    <property type="taxonomic scope" value="Eukaryota"/>
</dbReference>
<dbReference type="GO" id="GO:0005739">
    <property type="term" value="C:mitochondrion"/>
    <property type="evidence" value="ECO:0007669"/>
    <property type="project" value="TreeGrafter"/>
</dbReference>
<accession>A5DRD6</accession>
<dbReference type="GO" id="GO:0005525">
    <property type="term" value="F:GTP binding"/>
    <property type="evidence" value="ECO:0007669"/>
    <property type="project" value="UniProtKB-KW"/>
</dbReference>
<feature type="domain" description="EngB-type G" evidence="6">
    <location>
        <begin position="142"/>
        <end position="311"/>
    </location>
</feature>
<dbReference type="KEGG" id="pgu:PGUG_05837"/>
<keyword evidence="1" id="KW-0479">Metal-binding</keyword>
<dbReference type="InterPro" id="IPR030393">
    <property type="entry name" value="G_ENGB_dom"/>
</dbReference>
<keyword evidence="8" id="KW-1185">Reference proteome</keyword>
<evidence type="ECO:0000256" key="2">
    <source>
        <dbReference type="ARBA" id="ARBA00022741"/>
    </source>
</evidence>
<dbReference type="HOGENOM" id="CLU_062874_0_0_1"/>
<evidence type="ECO:0000256" key="4">
    <source>
        <dbReference type="ARBA" id="ARBA00023134"/>
    </source>
</evidence>
<proteinExistence type="predicted"/>
<dbReference type="Gene3D" id="3.40.50.300">
    <property type="entry name" value="P-loop containing nucleotide triphosphate hydrolases"/>
    <property type="match status" value="1"/>
</dbReference>
<dbReference type="RefSeq" id="XP_001482074.2">
    <property type="nucleotide sequence ID" value="XM_001482024.1"/>
</dbReference>
<feature type="region of interest" description="Disordered" evidence="5">
    <location>
        <begin position="32"/>
        <end position="51"/>
    </location>
</feature>
<dbReference type="OrthoDB" id="391988at2759"/>
<keyword evidence="3" id="KW-0460">Magnesium</keyword>